<evidence type="ECO:0000313" key="3">
    <source>
        <dbReference type="EMBL" id="CCE30700.1"/>
    </source>
</evidence>
<accession>M1W6T7</accession>
<comment type="subcellular location">
    <subcellularLocation>
        <location evidence="1">Mitochondrion</location>
    </subcellularLocation>
</comment>
<dbReference type="Proteomes" id="UP000016801">
    <property type="component" value="Unassembled WGS sequence"/>
</dbReference>
<dbReference type="SUPFAM" id="SSF56672">
    <property type="entry name" value="DNA/RNA polymerases"/>
    <property type="match status" value="1"/>
</dbReference>
<dbReference type="InterPro" id="IPR043502">
    <property type="entry name" value="DNA/RNA_pol_sf"/>
</dbReference>
<dbReference type="OrthoDB" id="5088468at2759"/>
<comment type="caution">
    <text evidence="3">The sequence shown here is derived from an EMBL/GenBank/DDBJ whole genome shotgun (WGS) entry which is preliminary data.</text>
</comment>
<proteinExistence type="predicted"/>
<dbReference type="VEuPathDB" id="FungiDB:CPUR_04549"/>
<evidence type="ECO:0000256" key="1">
    <source>
        <dbReference type="ARBA" id="ARBA00004173"/>
    </source>
</evidence>
<evidence type="ECO:0000313" key="4">
    <source>
        <dbReference type="Proteomes" id="UP000016801"/>
    </source>
</evidence>
<protein>
    <submittedName>
        <fullName evidence="3">Uncharacterized protein</fullName>
    </submittedName>
</protein>
<dbReference type="EMBL" id="CAGA01000024">
    <property type="protein sequence ID" value="CCE30700.1"/>
    <property type="molecule type" value="Genomic_DNA"/>
</dbReference>
<dbReference type="HOGENOM" id="CLU_1547390_0_0_1"/>
<name>M1W6T7_CLAP2</name>
<reference evidence="3 4" key="1">
    <citation type="journal article" date="2013" name="PLoS Genet.">
        <title>Plant-symbiotic fungi as chemical engineers: Multi-genome analysis of the Clavicipitaceae reveals dynamics of alkaloid loci.</title>
        <authorList>
            <person name="Schardl C.L."/>
            <person name="Young C.A."/>
            <person name="Hesse U."/>
            <person name="Amyotte S.G."/>
            <person name="Andreeva K."/>
            <person name="Calie P.J."/>
            <person name="Fleetwood D.J."/>
            <person name="Haws D.C."/>
            <person name="Moore N."/>
            <person name="Oeser B."/>
            <person name="Panaccione D.G."/>
            <person name="Schweri K.K."/>
            <person name="Voisey C.R."/>
            <person name="Farman M.L."/>
            <person name="Jaromczyk J.W."/>
            <person name="Roe B.A."/>
            <person name="O'Sullivan D.M."/>
            <person name="Scott B."/>
            <person name="Tudzynski P."/>
            <person name="An Z."/>
            <person name="Arnaoudova E.G."/>
            <person name="Bullock C.T."/>
            <person name="Charlton N.D."/>
            <person name="Chen L."/>
            <person name="Cox M."/>
            <person name="Dinkins R.D."/>
            <person name="Florea S."/>
            <person name="Glenn A.E."/>
            <person name="Gordon A."/>
            <person name="Gueldener U."/>
            <person name="Harris D.R."/>
            <person name="Hollin W."/>
            <person name="Jaromczyk J."/>
            <person name="Johnson R.D."/>
            <person name="Khan A.K."/>
            <person name="Leistner E."/>
            <person name="Leuchtmann A."/>
            <person name="Li C."/>
            <person name="Liu J."/>
            <person name="Liu J."/>
            <person name="Liu M."/>
            <person name="Mace W."/>
            <person name="Machado C."/>
            <person name="Nagabhyru P."/>
            <person name="Pan J."/>
            <person name="Schmid J."/>
            <person name="Sugawara K."/>
            <person name="Steiner U."/>
            <person name="Takach J.E."/>
            <person name="Tanaka E."/>
            <person name="Webb J.S."/>
            <person name="Wilson E.V."/>
            <person name="Wiseman J.L."/>
            <person name="Yoshida R."/>
            <person name="Zeng Z."/>
        </authorList>
    </citation>
    <scope>NUCLEOTIDE SEQUENCE [LARGE SCALE GENOMIC DNA]</scope>
    <source>
        <strain evidence="3 4">20.1</strain>
    </source>
</reference>
<dbReference type="AlphaFoldDB" id="M1W6T7"/>
<gene>
    <name evidence="3" type="ORF">CPUR_04549</name>
</gene>
<dbReference type="eggNOG" id="KOG1075">
    <property type="taxonomic scope" value="Eukaryota"/>
</dbReference>
<keyword evidence="2" id="KW-0496">Mitochondrion</keyword>
<organism evidence="3 4">
    <name type="scientific">Claviceps purpurea (strain 20.1)</name>
    <name type="common">Ergot fungus</name>
    <name type="synonym">Sphacelia segetum</name>
    <dbReference type="NCBI Taxonomy" id="1111077"/>
    <lineage>
        <taxon>Eukaryota</taxon>
        <taxon>Fungi</taxon>
        <taxon>Dikarya</taxon>
        <taxon>Ascomycota</taxon>
        <taxon>Pezizomycotina</taxon>
        <taxon>Sordariomycetes</taxon>
        <taxon>Hypocreomycetidae</taxon>
        <taxon>Hypocreales</taxon>
        <taxon>Clavicipitaceae</taxon>
        <taxon>Claviceps</taxon>
    </lineage>
</organism>
<evidence type="ECO:0000256" key="2">
    <source>
        <dbReference type="ARBA" id="ARBA00023128"/>
    </source>
</evidence>
<dbReference type="PANTHER" id="PTHR19446">
    <property type="entry name" value="REVERSE TRANSCRIPTASES"/>
    <property type="match status" value="1"/>
</dbReference>
<dbReference type="GO" id="GO:0005739">
    <property type="term" value="C:mitochondrion"/>
    <property type="evidence" value="ECO:0007669"/>
    <property type="project" value="UniProtKB-SubCell"/>
</dbReference>
<sequence>MKEIIKRLSSWKAPGLDELPAGFLKACGPALTKVLVHLLNSSCRLGYYPARFRKAKVVILRKQGKKPEEYHEAGGWRPISLLSIVGKVLEAAVAARVTAAAESNGSLPELQMGNRANRSTEVALSTLTEVPSTQYTMADSPILCWNQDYRPGWWRGPGDSPRVDRPSSTSKTK</sequence>
<keyword evidence="4" id="KW-1185">Reference proteome</keyword>